<accession>A0A6C0DV26</accession>
<organism evidence="3">
    <name type="scientific">viral metagenome</name>
    <dbReference type="NCBI Taxonomy" id="1070528"/>
    <lineage>
        <taxon>unclassified sequences</taxon>
        <taxon>metagenomes</taxon>
        <taxon>organismal metagenomes</taxon>
    </lineage>
</organism>
<feature type="domain" description="RING-type" evidence="2">
    <location>
        <begin position="77"/>
        <end position="119"/>
    </location>
</feature>
<name>A0A6C0DV26_9ZZZZ</name>
<feature type="coiled-coil region" evidence="1">
    <location>
        <begin position="125"/>
        <end position="167"/>
    </location>
</feature>
<dbReference type="AlphaFoldDB" id="A0A6C0DV26"/>
<dbReference type="InterPro" id="IPR013083">
    <property type="entry name" value="Znf_RING/FYVE/PHD"/>
</dbReference>
<reference evidence="3" key="1">
    <citation type="journal article" date="2020" name="Nature">
        <title>Giant virus diversity and host interactions through global metagenomics.</title>
        <authorList>
            <person name="Schulz F."/>
            <person name="Roux S."/>
            <person name="Paez-Espino D."/>
            <person name="Jungbluth S."/>
            <person name="Walsh D.A."/>
            <person name="Denef V.J."/>
            <person name="McMahon K.D."/>
            <person name="Konstantinidis K.T."/>
            <person name="Eloe-Fadrosh E.A."/>
            <person name="Kyrpides N.C."/>
            <person name="Woyke T."/>
        </authorList>
    </citation>
    <scope>NUCLEOTIDE SEQUENCE</scope>
    <source>
        <strain evidence="3">GVMAG-M-3300023174-5</strain>
    </source>
</reference>
<evidence type="ECO:0000259" key="2">
    <source>
        <dbReference type="Pfam" id="PF13639"/>
    </source>
</evidence>
<dbReference type="Pfam" id="PF13639">
    <property type="entry name" value="zf-RING_2"/>
    <property type="match status" value="1"/>
</dbReference>
<dbReference type="Gene3D" id="3.30.40.10">
    <property type="entry name" value="Zinc/RING finger domain, C3HC4 (zinc finger)"/>
    <property type="match status" value="1"/>
</dbReference>
<proteinExistence type="predicted"/>
<dbReference type="InterPro" id="IPR001841">
    <property type="entry name" value="Znf_RING"/>
</dbReference>
<protein>
    <recommendedName>
        <fullName evidence="2">RING-type domain-containing protein</fullName>
    </recommendedName>
</protein>
<sequence>MENNFTEFNSIIRLLMQDIITNDVYLPVTTSSPSQRALQSSLYDRNPIRHVITEQVKNTLIPIKFREANDIENNLKCAILCETFKDDDDIIQLPCNHCFFVEPIMKWLTNDSCECPVCRYKFDSMEKNTREEKEEEEEVIEHIEENIEDIEEIEEDIEEDIEENIEDFEEFYNDFAYEQLNIGNFLNFINNSYNIYNSETISNNNIYPTILNQINLNIIEDSSYNELD</sequence>
<evidence type="ECO:0000256" key="1">
    <source>
        <dbReference type="SAM" id="Coils"/>
    </source>
</evidence>
<keyword evidence="1" id="KW-0175">Coiled coil</keyword>
<evidence type="ECO:0000313" key="3">
    <source>
        <dbReference type="EMBL" id="QHT19879.1"/>
    </source>
</evidence>
<dbReference type="SUPFAM" id="SSF57850">
    <property type="entry name" value="RING/U-box"/>
    <property type="match status" value="1"/>
</dbReference>
<dbReference type="EMBL" id="MN739670">
    <property type="protein sequence ID" value="QHT19879.1"/>
    <property type="molecule type" value="Genomic_DNA"/>
</dbReference>